<reference evidence="1" key="1">
    <citation type="submission" date="2013-06" db="EMBL/GenBank/DDBJ databases">
        <authorList>
            <person name="Mazano-Marin A."/>
        </authorList>
    </citation>
    <scope>NUCLEOTIDE SEQUENCE</scope>
    <source>
        <strain evidence="1">SCt-VLC</strain>
    </source>
</reference>
<dbReference type="GO" id="GO:0008168">
    <property type="term" value="F:methyltransferase activity"/>
    <property type="evidence" value="ECO:0007669"/>
    <property type="project" value="UniProtKB-KW"/>
</dbReference>
<gene>
    <name evidence="1" type="ORF">SCTVLC_0081</name>
</gene>
<dbReference type="GO" id="GO:0032259">
    <property type="term" value="P:methylation"/>
    <property type="evidence" value="ECO:0007669"/>
    <property type="project" value="UniProtKB-KW"/>
</dbReference>
<dbReference type="OrthoDB" id="9801609at2"/>
<dbReference type="PANTHER" id="PTHR43861">
    <property type="entry name" value="TRANS-ACONITATE 2-METHYLTRANSFERASE-RELATED"/>
    <property type="match status" value="1"/>
</dbReference>
<dbReference type="SUPFAM" id="SSF53335">
    <property type="entry name" value="S-adenosyl-L-methionine-dependent methyltransferases"/>
    <property type="match status" value="1"/>
</dbReference>
<proteinExistence type="predicted"/>
<dbReference type="CDD" id="cd02440">
    <property type="entry name" value="AdoMet_MTases"/>
    <property type="match status" value="1"/>
</dbReference>
<dbReference type="EMBL" id="FR904230">
    <property type="protein sequence ID" value="CDG46870.1"/>
    <property type="molecule type" value="Genomic_DNA"/>
</dbReference>
<dbReference type="AlphaFoldDB" id="A0A068R9E9"/>
<name>A0A068R9E9_9GAMM</name>
<reference evidence="1" key="2">
    <citation type="journal article" date="2014" name="Genome Biol. Evol.">
        <title>Settling down: the genome of Serratia symbiotica from the aphid Cinara tujafilina zooms in on the process of accommodation to a cooperative intracellular life.</title>
        <authorList>
            <person name="Manzano-Marin A."/>
            <person name="Latorre A."/>
        </authorList>
    </citation>
    <scope>NUCLEOTIDE SEQUENCE</scope>
    <source>
        <strain evidence="1">SCt-VLC</strain>
    </source>
</reference>
<evidence type="ECO:0000313" key="1">
    <source>
        <dbReference type="EMBL" id="CDG46870.1"/>
    </source>
</evidence>
<sequence length="418" mass="46893">MKDSFYSSFENKHRGSRESIKERLNAYMPFIEPLKDIYPGETILDLGCGRGEWLEMMQSIGFDGMGIDHDEGMLSYCRDLGLNVKTGDVISFLESMADESVAIVSSFHLVEHIGFYNVKRLVEESFRILKPGGLLIMETPNPENIIVSTNNFYLDPKHVAPIPSALLSFLVEHEGFERNKILRLQEDKSLSSKEDIQIIDILGGVSPDYSVVAQKQGELTTLSLLDAAFDANSNYGVGLQELSTQYHQKINKLLAIRDEKVSNLDDAVERLNLLVQKENTELKANLSDIYASTSWKLTAPLRAISRGVKLCIKSVTKSDFNNCLSGVKTDINRKLIVFVKRLINILNSNPKLKGMMLKMINKIGFYGYVKKVLDKFNRQGAYNSQKSFSGSESQLSPKASAIYKALKKKKSSDGARKH</sequence>
<keyword evidence="1" id="KW-0489">Methyltransferase</keyword>
<dbReference type="RefSeq" id="WP_061769656.1">
    <property type="nucleotide sequence ID" value="NZ_FR904230.1"/>
</dbReference>
<dbReference type="InterPro" id="IPR029063">
    <property type="entry name" value="SAM-dependent_MTases_sf"/>
</dbReference>
<dbReference type="Gene3D" id="3.40.50.150">
    <property type="entry name" value="Vaccinia Virus protein VP39"/>
    <property type="match status" value="1"/>
</dbReference>
<protein>
    <submittedName>
        <fullName evidence="1">Methyltransferase domain-containing protein</fullName>
    </submittedName>
</protein>
<organism evidence="1">
    <name type="scientific">Serratia symbiotica SCt-VLC</name>
    <dbReference type="NCBI Taxonomy" id="1347341"/>
    <lineage>
        <taxon>Bacteria</taxon>
        <taxon>Pseudomonadati</taxon>
        <taxon>Pseudomonadota</taxon>
        <taxon>Gammaproteobacteria</taxon>
        <taxon>Enterobacterales</taxon>
        <taxon>Yersiniaceae</taxon>
        <taxon>Serratia</taxon>
        <taxon>Serratia symbiotica</taxon>
    </lineage>
</organism>
<dbReference type="PANTHER" id="PTHR43861:SF1">
    <property type="entry name" value="TRANS-ACONITATE 2-METHYLTRANSFERASE"/>
    <property type="match status" value="1"/>
</dbReference>
<accession>A0A068R9E9</accession>
<keyword evidence="1" id="KW-0808">Transferase</keyword>
<dbReference type="Pfam" id="PF13489">
    <property type="entry name" value="Methyltransf_23"/>
    <property type="match status" value="1"/>
</dbReference>